<evidence type="ECO:0000259" key="5">
    <source>
        <dbReference type="PROSITE" id="PS50903"/>
    </source>
</evidence>
<comment type="caution">
    <text evidence="6">The sequence shown here is derived from an EMBL/GenBank/DDBJ whole genome shotgun (WGS) entry which is preliminary data.</text>
</comment>
<keyword evidence="2" id="KW-0479">Metal-binding</keyword>
<dbReference type="PROSITE" id="PS50903">
    <property type="entry name" value="RUBREDOXIN_LIKE"/>
    <property type="match status" value="1"/>
</dbReference>
<dbReference type="EMBL" id="JABFCR010000006">
    <property type="protein sequence ID" value="NNU33246.1"/>
    <property type="molecule type" value="Genomic_DNA"/>
</dbReference>
<keyword evidence="1" id="KW-0813">Transport</keyword>
<keyword evidence="7" id="KW-1185">Reference proteome</keyword>
<dbReference type="Gene3D" id="2.20.28.10">
    <property type="match status" value="1"/>
</dbReference>
<dbReference type="InterPro" id="IPR024934">
    <property type="entry name" value="Rubredoxin-like_dom"/>
</dbReference>
<dbReference type="SUPFAM" id="SSF57802">
    <property type="entry name" value="Rubredoxin-like"/>
    <property type="match status" value="1"/>
</dbReference>
<feature type="domain" description="Rubredoxin-like" evidence="5">
    <location>
        <begin position="424"/>
        <end position="474"/>
    </location>
</feature>
<keyword evidence="3" id="KW-0249">Electron transport</keyword>
<keyword evidence="4" id="KW-0408">Iron</keyword>
<reference evidence="6 7" key="1">
    <citation type="submission" date="2020-05" db="EMBL/GenBank/DDBJ databases">
        <authorList>
            <person name="Khan S.A."/>
            <person name="Jeon C.O."/>
            <person name="Chun B.H."/>
        </authorList>
    </citation>
    <scope>NUCLEOTIDE SEQUENCE [LARGE SCALE GENOMIC DNA]</scope>
    <source>
        <strain evidence="6 7">S1162</strain>
    </source>
</reference>
<protein>
    <submittedName>
        <fullName evidence="6">Rubredoxin domain-containing protein</fullName>
    </submittedName>
</protein>
<organism evidence="6 7">
    <name type="scientific">Mucilaginibacter humi</name>
    <dbReference type="NCBI Taxonomy" id="2732510"/>
    <lineage>
        <taxon>Bacteria</taxon>
        <taxon>Pseudomonadati</taxon>
        <taxon>Bacteroidota</taxon>
        <taxon>Sphingobacteriia</taxon>
        <taxon>Sphingobacteriales</taxon>
        <taxon>Sphingobacteriaceae</taxon>
        <taxon>Mucilaginibacter</taxon>
    </lineage>
</organism>
<evidence type="ECO:0000256" key="4">
    <source>
        <dbReference type="ARBA" id="ARBA00023004"/>
    </source>
</evidence>
<sequence length="478" mass="55527">MDHLIKINLPGGFISAGDLYEILLIAENAGATDIRFGNRQQLYFTVKADKLEDMELDMLKAEISYEIDDDSYPNIISSYVADTIFNHHEGWLREGVYKDIFDRFEHQPKLKVNLVDDRQTFVPFFSGNINFIASNVNNYWFTYIRFPKTDKLYCLPSLVYSEDIPALTKAAEDIIMQKKDLFYNQADIDEELFYKTLLKKISLALRPVTEPLNVPDFQLPYYEGFNRYGNKYWLGIYRRNELFRVGFLKDVCLLCLKSRIGQVYTTPRKTIIIKGIEQTDRNQWGLILSKYHLNVRHAANELNWQIEDMCSEGLELKQQLVRQFEEADLRTYQLSFAIKTQPKTGLQGAVILRKNESGDYDILHTRDFNPNSKDEVRYAQKITPRLLSKKLITLCKEFYSQQADPHLSATLVLSEDTILQQDSLSVYECNNCLTRYDKQYGDAANNIEKGVDFELLNAYTCPVCEAPKSEFKLIYTAP</sequence>
<evidence type="ECO:0000256" key="2">
    <source>
        <dbReference type="ARBA" id="ARBA00022723"/>
    </source>
</evidence>
<name>A0ABX1W0R4_9SPHI</name>
<dbReference type="Pfam" id="PF03460">
    <property type="entry name" value="NIR_SIR_ferr"/>
    <property type="match status" value="1"/>
</dbReference>
<evidence type="ECO:0000313" key="6">
    <source>
        <dbReference type="EMBL" id="NNU33246.1"/>
    </source>
</evidence>
<accession>A0ABX1W0R4</accession>
<evidence type="ECO:0000256" key="3">
    <source>
        <dbReference type="ARBA" id="ARBA00022982"/>
    </source>
</evidence>
<dbReference type="InterPro" id="IPR005117">
    <property type="entry name" value="NiRdtase/SiRdtase_haem-b_fer"/>
</dbReference>
<evidence type="ECO:0000256" key="1">
    <source>
        <dbReference type="ARBA" id="ARBA00022448"/>
    </source>
</evidence>
<dbReference type="InterPro" id="IPR024935">
    <property type="entry name" value="Rubredoxin_dom"/>
</dbReference>
<dbReference type="Pfam" id="PF00301">
    <property type="entry name" value="Rubredoxin"/>
    <property type="match status" value="1"/>
</dbReference>
<dbReference type="RefSeq" id="WP_175268947.1">
    <property type="nucleotide sequence ID" value="NZ_JABFCR010000006.1"/>
</dbReference>
<proteinExistence type="predicted"/>
<dbReference type="Proteomes" id="UP000566071">
    <property type="component" value="Unassembled WGS sequence"/>
</dbReference>
<evidence type="ECO:0000313" key="7">
    <source>
        <dbReference type="Proteomes" id="UP000566071"/>
    </source>
</evidence>
<gene>
    <name evidence="6" type="ORF">HK413_02035</name>
</gene>